<gene>
    <name evidence="1" type="ORF">GKJPGBOP_07328</name>
</gene>
<organism evidence="1 2">
    <name type="scientific">Streptomyces paromomycinus</name>
    <name type="common">Streptomyces rimosus subsp. paromomycinus</name>
    <dbReference type="NCBI Taxonomy" id="92743"/>
    <lineage>
        <taxon>Bacteria</taxon>
        <taxon>Bacillati</taxon>
        <taxon>Actinomycetota</taxon>
        <taxon>Actinomycetes</taxon>
        <taxon>Kitasatosporales</taxon>
        <taxon>Streptomycetaceae</taxon>
        <taxon>Streptomyces</taxon>
    </lineage>
</organism>
<dbReference type="RefSeq" id="WP_125057641.1">
    <property type="nucleotide sequence ID" value="NZ_BHZD01000001.1"/>
</dbReference>
<accession>A0A401WE30</accession>
<evidence type="ECO:0000313" key="2">
    <source>
        <dbReference type="Proteomes" id="UP000286746"/>
    </source>
</evidence>
<evidence type="ECO:0000313" key="1">
    <source>
        <dbReference type="EMBL" id="GCD47558.1"/>
    </source>
</evidence>
<name>A0A401WE30_STREY</name>
<reference evidence="1 2" key="1">
    <citation type="submission" date="2018-11" db="EMBL/GenBank/DDBJ databases">
        <title>Whole genome sequence of Streptomyces paromomycinus NBRC 15454(T).</title>
        <authorList>
            <person name="Komaki H."/>
            <person name="Tamura T."/>
        </authorList>
    </citation>
    <scope>NUCLEOTIDE SEQUENCE [LARGE SCALE GENOMIC DNA]</scope>
    <source>
        <strain evidence="1 2">NBRC 15454</strain>
    </source>
</reference>
<sequence length="148" mass="15216">MSETSPHFGDKIIQVGDGNAGKVQGPVTYGDVVRSQLAWGDGAENTARKAGRKIAPEFEDLVEAVADTLRRLPSLAVAEEVLDDAAAIETAILDEASRDRPDRGAVRRAVAALKGILAPVAVGAVTAGAAAGGDETARVLIERLGGAF</sequence>
<dbReference type="EMBL" id="BHZD01000001">
    <property type="protein sequence ID" value="GCD47558.1"/>
    <property type="molecule type" value="Genomic_DNA"/>
</dbReference>
<proteinExistence type="predicted"/>
<dbReference type="AlphaFoldDB" id="A0A401WE30"/>
<protein>
    <submittedName>
        <fullName evidence="1">Uncharacterized protein</fullName>
    </submittedName>
</protein>
<comment type="caution">
    <text evidence="1">The sequence shown here is derived from an EMBL/GenBank/DDBJ whole genome shotgun (WGS) entry which is preliminary data.</text>
</comment>
<dbReference type="Proteomes" id="UP000286746">
    <property type="component" value="Unassembled WGS sequence"/>
</dbReference>
<keyword evidence="2" id="KW-1185">Reference proteome</keyword>